<accession>A0A1W6BZ87</accession>
<evidence type="ECO:0000256" key="8">
    <source>
        <dbReference type="ARBA" id="ARBA00023098"/>
    </source>
</evidence>
<reference evidence="12 13" key="1">
    <citation type="submission" date="2017-04" db="EMBL/GenBank/DDBJ databases">
        <title>Complete genome sequence of the Campylobacter cuniculorum type strain LMG24588.</title>
        <authorList>
            <person name="Miller W.G."/>
            <person name="Yee E."/>
            <person name="Revez J."/>
            <person name="Bono J.L."/>
            <person name="Rossi M."/>
        </authorList>
    </citation>
    <scope>NUCLEOTIDE SEQUENCE [LARGE SCALE GENOMIC DNA]</scope>
    <source>
        <strain evidence="12 13">LMG 24588</strain>
    </source>
</reference>
<evidence type="ECO:0000256" key="9">
    <source>
        <dbReference type="ARBA" id="ARBA00048975"/>
    </source>
</evidence>
<evidence type="ECO:0000256" key="6">
    <source>
        <dbReference type="ARBA" id="ARBA00022676"/>
    </source>
</evidence>
<feature type="region of interest" description="Disordered" evidence="11">
    <location>
        <begin position="113"/>
        <end position="135"/>
    </location>
</feature>
<comment type="function">
    <text evidence="1">Condensation of UDP-2,3-diacylglucosamine and 2,3-diacylglucosamine-1-phosphate to form lipid A disaccharide, a precursor of lipid A, a phosphorylated glycolipid that anchors the lipopolysaccharide to the outer membrane of the cell.</text>
</comment>
<dbReference type="EC" id="2.4.1.182" evidence="2 10"/>
<dbReference type="InterPro" id="IPR003835">
    <property type="entry name" value="Glyco_trans_19"/>
</dbReference>
<keyword evidence="5" id="KW-0441">Lipid A biosynthesis</keyword>
<dbReference type="GO" id="GO:0016020">
    <property type="term" value="C:membrane"/>
    <property type="evidence" value="ECO:0007669"/>
    <property type="project" value="GOC"/>
</dbReference>
<sequence>MKTFFVCALEPSANLHLKEILKIYRQEYGKFELCGIFDEALCEEFKLKNKPLYSSHEFSAMGFVEIIPLIFKAKRAIKELTQMLLKSEMHLVQEKQESSNAKNLQKLTNSFATSQSPKTTQEIKESQKSKESQTSTILQTPINAVLCIDSPAFNIPLAKALKKAGSKVARIYYILPQVWAWKKGRIPVIESHFDILASILPFDEKFFTKSVYVGHPLLDEIKEFKDKNTQNAILAKKEEQKTIAFLPGSRKSEITRLMPVFRELSQNFKGQKILCVPPFNLKKLEIYGELEGFVIQSDTPKVLKNADFAFICSGTATLEAALIGTPFILAYKAKKIDIFIAKFFVKLKHIGLANIFCDFADKEALNPEFLQEEVNAKNLFRAYLNYDYKGFFMKLDFLKEYLKFGSAKNLAKILHEI</sequence>
<proteinExistence type="predicted"/>
<dbReference type="PANTHER" id="PTHR30372:SF4">
    <property type="entry name" value="LIPID-A-DISACCHARIDE SYNTHASE, MITOCHONDRIAL-RELATED"/>
    <property type="match status" value="1"/>
</dbReference>
<dbReference type="PANTHER" id="PTHR30372">
    <property type="entry name" value="LIPID-A-DISACCHARIDE SYNTHASE"/>
    <property type="match status" value="1"/>
</dbReference>
<dbReference type="GO" id="GO:0008915">
    <property type="term" value="F:lipid-A-disaccharide synthase activity"/>
    <property type="evidence" value="ECO:0007669"/>
    <property type="project" value="UniProtKB-UniRule"/>
</dbReference>
<keyword evidence="4" id="KW-0444">Lipid biosynthesis</keyword>
<dbReference type="Pfam" id="PF02684">
    <property type="entry name" value="LpxB"/>
    <property type="match status" value="2"/>
</dbReference>
<feature type="compositionally biased region" description="Basic and acidic residues" evidence="11">
    <location>
        <begin position="121"/>
        <end position="131"/>
    </location>
</feature>
<evidence type="ECO:0000313" key="13">
    <source>
        <dbReference type="Proteomes" id="UP000192902"/>
    </source>
</evidence>
<comment type="catalytic activity">
    <reaction evidence="9">
        <text>a lipid X + a UDP-2-N,3-O-bis[(3R)-3-hydroxyacyl]-alpha-D-glucosamine = a lipid A disaccharide + UDP + H(+)</text>
        <dbReference type="Rhea" id="RHEA:67828"/>
        <dbReference type="ChEBI" id="CHEBI:15378"/>
        <dbReference type="ChEBI" id="CHEBI:58223"/>
        <dbReference type="ChEBI" id="CHEBI:137748"/>
        <dbReference type="ChEBI" id="CHEBI:176338"/>
        <dbReference type="ChEBI" id="CHEBI:176343"/>
        <dbReference type="EC" id="2.4.1.182"/>
    </reaction>
</comment>
<evidence type="ECO:0000256" key="10">
    <source>
        <dbReference type="NCBIfam" id="TIGR00215"/>
    </source>
</evidence>
<organism evidence="12 13">
    <name type="scientific">Campylobacter cuniculorum DSM 23162 = LMG 24588</name>
    <dbReference type="NCBI Taxonomy" id="1121267"/>
    <lineage>
        <taxon>Bacteria</taxon>
        <taxon>Pseudomonadati</taxon>
        <taxon>Campylobacterota</taxon>
        <taxon>Epsilonproteobacteria</taxon>
        <taxon>Campylobacterales</taxon>
        <taxon>Campylobacteraceae</taxon>
        <taxon>Campylobacter</taxon>
    </lineage>
</organism>
<dbReference type="GO" id="GO:0009245">
    <property type="term" value="P:lipid A biosynthetic process"/>
    <property type="evidence" value="ECO:0007669"/>
    <property type="project" value="UniProtKB-UniRule"/>
</dbReference>
<dbReference type="GO" id="GO:0005543">
    <property type="term" value="F:phospholipid binding"/>
    <property type="evidence" value="ECO:0007669"/>
    <property type="project" value="TreeGrafter"/>
</dbReference>
<evidence type="ECO:0000256" key="11">
    <source>
        <dbReference type="SAM" id="MobiDB-lite"/>
    </source>
</evidence>
<dbReference type="NCBIfam" id="TIGR00215">
    <property type="entry name" value="lpxB"/>
    <property type="match status" value="1"/>
</dbReference>
<evidence type="ECO:0000313" key="12">
    <source>
        <dbReference type="EMBL" id="ARJ57382.1"/>
    </source>
</evidence>
<evidence type="ECO:0000256" key="7">
    <source>
        <dbReference type="ARBA" id="ARBA00022679"/>
    </source>
</evidence>
<gene>
    <name evidence="12" type="primary">lpxB</name>
    <name evidence="12" type="ORF">CCUN_1814</name>
</gene>
<dbReference type="RefSeq" id="WP_027305338.1">
    <property type="nucleotide sequence ID" value="NZ_CP020867.1"/>
</dbReference>
<dbReference type="SUPFAM" id="SSF53756">
    <property type="entry name" value="UDP-Glycosyltransferase/glycogen phosphorylase"/>
    <property type="match status" value="1"/>
</dbReference>
<evidence type="ECO:0000256" key="3">
    <source>
        <dbReference type="ARBA" id="ARBA00020902"/>
    </source>
</evidence>
<keyword evidence="6 12" id="KW-0328">Glycosyltransferase</keyword>
<name>A0A1W6BZ87_9BACT</name>
<keyword evidence="8" id="KW-0443">Lipid metabolism</keyword>
<evidence type="ECO:0000256" key="2">
    <source>
        <dbReference type="ARBA" id="ARBA00012687"/>
    </source>
</evidence>
<evidence type="ECO:0000256" key="4">
    <source>
        <dbReference type="ARBA" id="ARBA00022516"/>
    </source>
</evidence>
<dbReference type="STRING" id="1121267.CCUN_1814"/>
<dbReference type="KEGG" id="ccun:CCUN_1814"/>
<dbReference type="AlphaFoldDB" id="A0A1W6BZ87"/>
<keyword evidence="7 12" id="KW-0808">Transferase</keyword>
<protein>
    <recommendedName>
        <fullName evidence="3 10">Lipid-A-disaccharide synthase</fullName>
        <ecNumber evidence="2 10">2.4.1.182</ecNumber>
    </recommendedName>
</protein>
<dbReference type="eggNOG" id="COG0763">
    <property type="taxonomic scope" value="Bacteria"/>
</dbReference>
<evidence type="ECO:0000256" key="5">
    <source>
        <dbReference type="ARBA" id="ARBA00022556"/>
    </source>
</evidence>
<dbReference type="EMBL" id="CP020867">
    <property type="protein sequence ID" value="ARJ57382.1"/>
    <property type="molecule type" value="Genomic_DNA"/>
</dbReference>
<dbReference type="Proteomes" id="UP000192902">
    <property type="component" value="Chromosome"/>
</dbReference>
<evidence type="ECO:0000256" key="1">
    <source>
        <dbReference type="ARBA" id="ARBA00002056"/>
    </source>
</evidence>